<reference evidence="2" key="1">
    <citation type="submission" date="2016-10" db="EMBL/GenBank/DDBJ databases">
        <authorList>
            <person name="de Groot N.N."/>
        </authorList>
    </citation>
    <scope>NUCLEOTIDE SEQUENCE</scope>
</reference>
<evidence type="ECO:0000313" key="2">
    <source>
        <dbReference type="EMBL" id="SFV90152.1"/>
    </source>
</evidence>
<accession>A0A1W1E874</accession>
<dbReference type="AlphaFoldDB" id="A0A1W1E874"/>
<dbReference type="InterPro" id="IPR002508">
    <property type="entry name" value="MurNAc-LAA_cat"/>
</dbReference>
<dbReference type="GO" id="GO:0009253">
    <property type="term" value="P:peptidoglycan catabolic process"/>
    <property type="evidence" value="ECO:0007669"/>
    <property type="project" value="InterPro"/>
</dbReference>
<dbReference type="EMBL" id="FPIB01000010">
    <property type="protein sequence ID" value="SFV90152.1"/>
    <property type="molecule type" value="Genomic_DNA"/>
</dbReference>
<dbReference type="Gene3D" id="3.40.630.40">
    <property type="entry name" value="Zn-dependent exopeptidases"/>
    <property type="match status" value="1"/>
</dbReference>
<gene>
    <name evidence="2" type="ORF">MNB_SV-4-1268</name>
</gene>
<dbReference type="GO" id="GO:0008745">
    <property type="term" value="F:N-acetylmuramoyl-L-alanine amidase activity"/>
    <property type="evidence" value="ECO:0007669"/>
    <property type="project" value="InterPro"/>
</dbReference>
<sequence length="213" mass="24142">MNLKNKTAAFFTVLILLLIGFILYQSLKAPVSVVIQAGHEGRTCGNTGAVCKNYKEVEWNIKVADMTAALLREWGVDVKRVPADTPPMHAKIAVAIHFDSAKQHCRSGASVGYPDNNASRTFAQHWKAIYRPYFPFVWHTDNFTDNLKNYYGYHIIHAEKFLVLELGEITCPKQTHWLQHRLKTIAYFIAYAIATELGKNVPKPKPLTKARTK</sequence>
<organism evidence="2">
    <name type="scientific">hydrothermal vent metagenome</name>
    <dbReference type="NCBI Taxonomy" id="652676"/>
    <lineage>
        <taxon>unclassified sequences</taxon>
        <taxon>metagenomes</taxon>
        <taxon>ecological metagenomes</taxon>
    </lineage>
</organism>
<evidence type="ECO:0000259" key="1">
    <source>
        <dbReference type="Pfam" id="PF01520"/>
    </source>
</evidence>
<protein>
    <recommendedName>
        <fullName evidence="1">MurNAc-LAA domain-containing protein</fullName>
    </recommendedName>
</protein>
<proteinExistence type="predicted"/>
<dbReference type="Pfam" id="PF01520">
    <property type="entry name" value="Amidase_3"/>
    <property type="match status" value="1"/>
</dbReference>
<name>A0A1W1E874_9ZZZZ</name>
<feature type="domain" description="MurNAc-LAA" evidence="1">
    <location>
        <begin position="33"/>
        <end position="193"/>
    </location>
</feature>
<dbReference type="SUPFAM" id="SSF53187">
    <property type="entry name" value="Zn-dependent exopeptidases"/>
    <property type="match status" value="1"/>
</dbReference>